<dbReference type="InterPro" id="IPR004378">
    <property type="entry name" value="F420H2_quin_Rdtase"/>
</dbReference>
<gene>
    <name evidence="4" type="ORF">OEIGOIKO_01133</name>
</gene>
<proteinExistence type="inferred from homology"/>
<dbReference type="GO" id="GO:0005886">
    <property type="term" value="C:plasma membrane"/>
    <property type="evidence" value="ECO:0007669"/>
    <property type="project" value="TreeGrafter"/>
</dbReference>
<dbReference type="GO" id="GO:0016491">
    <property type="term" value="F:oxidoreductase activity"/>
    <property type="evidence" value="ECO:0007669"/>
    <property type="project" value="InterPro"/>
</dbReference>
<dbReference type="Gene3D" id="2.30.110.10">
    <property type="entry name" value="Electron Transport, Fmn-binding Protein, Chain A"/>
    <property type="match status" value="1"/>
</dbReference>
<dbReference type="Proteomes" id="UP000287830">
    <property type="component" value="Unassembled WGS sequence"/>
</dbReference>
<dbReference type="InterPro" id="IPR012349">
    <property type="entry name" value="Split_barrel_FMN-bd"/>
</dbReference>
<dbReference type="GeneID" id="95620170"/>
<dbReference type="Pfam" id="PF04075">
    <property type="entry name" value="F420H2_quin_red"/>
    <property type="match status" value="1"/>
</dbReference>
<evidence type="ECO:0000313" key="5">
    <source>
        <dbReference type="Proteomes" id="UP000287830"/>
    </source>
</evidence>
<dbReference type="NCBIfam" id="TIGR00026">
    <property type="entry name" value="hi_GC_TIGR00026"/>
    <property type="match status" value="1"/>
</dbReference>
<dbReference type="RefSeq" id="WP_125043913.1">
    <property type="nucleotide sequence ID" value="NZ_BHZC01000001.1"/>
</dbReference>
<dbReference type="OrthoDB" id="8225825at2"/>
<name>A0A7U9PVQ3_9ACTN</name>
<evidence type="ECO:0000313" key="4">
    <source>
        <dbReference type="EMBL" id="GCD33413.1"/>
    </source>
</evidence>
<dbReference type="GO" id="GO:0070967">
    <property type="term" value="F:coenzyme F420 binding"/>
    <property type="evidence" value="ECO:0007669"/>
    <property type="project" value="TreeGrafter"/>
</dbReference>
<evidence type="ECO:0000256" key="2">
    <source>
        <dbReference type="ARBA" id="ARBA00049106"/>
    </source>
</evidence>
<comment type="catalytic activity">
    <reaction evidence="2">
        <text>oxidized coenzyme F420-(gamma-L-Glu)(n) + a quinol + H(+) = reduced coenzyme F420-(gamma-L-Glu)(n) + a quinone</text>
        <dbReference type="Rhea" id="RHEA:39663"/>
        <dbReference type="Rhea" id="RHEA-COMP:12939"/>
        <dbReference type="Rhea" id="RHEA-COMP:14378"/>
        <dbReference type="ChEBI" id="CHEBI:15378"/>
        <dbReference type="ChEBI" id="CHEBI:24646"/>
        <dbReference type="ChEBI" id="CHEBI:132124"/>
        <dbReference type="ChEBI" id="CHEBI:133980"/>
        <dbReference type="ChEBI" id="CHEBI:139511"/>
    </reaction>
</comment>
<evidence type="ECO:0000256" key="3">
    <source>
        <dbReference type="SAM" id="MobiDB-lite"/>
    </source>
</evidence>
<feature type="region of interest" description="Disordered" evidence="3">
    <location>
        <begin position="1"/>
        <end position="22"/>
    </location>
</feature>
<accession>A0A7U9PVQ3</accession>
<organism evidence="4 5">
    <name type="scientific">Streptomyces chrestomyceticus JCM 4735</name>
    <dbReference type="NCBI Taxonomy" id="1306181"/>
    <lineage>
        <taxon>Bacteria</taxon>
        <taxon>Bacillati</taxon>
        <taxon>Actinomycetota</taxon>
        <taxon>Actinomycetes</taxon>
        <taxon>Kitasatosporales</taxon>
        <taxon>Streptomycetaceae</taxon>
        <taxon>Streptomyces</taxon>
    </lineage>
</organism>
<reference evidence="4 5" key="1">
    <citation type="submission" date="2018-11" db="EMBL/GenBank/DDBJ databases">
        <title>Whole genome sequence of Streptomyces chrestomyceticus NBRC 13444(T).</title>
        <authorList>
            <person name="Komaki H."/>
            <person name="Tamura T."/>
        </authorList>
    </citation>
    <scope>NUCLEOTIDE SEQUENCE [LARGE SCALE GENOMIC DNA]</scope>
    <source>
        <strain evidence="4 5">NBRC 13444</strain>
    </source>
</reference>
<sequence length="162" mass="17873">METPDHPAPDIPAPDITARGRDRVNTVNQRVIEEFRARQGRVGGVFEGQPLLLLTTTGARSGLPRTNPAVYLPDGEDRLAVFASNGGAPAAPAWYHNLAARPEATVEVGDRTYRVRAREATGAERERLWDRQVAADPQFAAFQERAGRRIPVLVLTRWDGRP</sequence>
<evidence type="ECO:0000256" key="1">
    <source>
        <dbReference type="ARBA" id="ARBA00008710"/>
    </source>
</evidence>
<comment type="caution">
    <text evidence="4">The sequence shown here is derived from an EMBL/GenBank/DDBJ whole genome shotgun (WGS) entry which is preliminary data.</text>
</comment>
<comment type="similarity">
    <text evidence="1">Belongs to the F420H(2)-dependent quinone reductase family.</text>
</comment>
<protein>
    <submittedName>
        <fullName evidence="4">Uncharacterized protein</fullName>
    </submittedName>
</protein>
<dbReference type="PANTHER" id="PTHR39428:SF1">
    <property type="entry name" value="F420H(2)-DEPENDENT QUINONE REDUCTASE RV1261C"/>
    <property type="match status" value="1"/>
</dbReference>
<dbReference type="EMBL" id="BHZC01000001">
    <property type="protein sequence ID" value="GCD33413.1"/>
    <property type="molecule type" value="Genomic_DNA"/>
</dbReference>
<dbReference type="SUPFAM" id="SSF50475">
    <property type="entry name" value="FMN-binding split barrel"/>
    <property type="match status" value="1"/>
</dbReference>
<dbReference type="AlphaFoldDB" id="A0A7U9PVQ3"/>
<dbReference type="PANTHER" id="PTHR39428">
    <property type="entry name" value="F420H(2)-DEPENDENT QUINONE REDUCTASE RV1261C"/>
    <property type="match status" value="1"/>
</dbReference>